<evidence type="ECO:0000313" key="3">
    <source>
        <dbReference type="EMBL" id="KAG5855980.1"/>
    </source>
</evidence>
<evidence type="ECO:0000313" key="4">
    <source>
        <dbReference type="Proteomes" id="UP001044222"/>
    </source>
</evidence>
<dbReference type="Proteomes" id="UP001044222">
    <property type="component" value="Unassembled WGS sequence"/>
</dbReference>
<sequence>MGEKRQIRTAVAALGRAFVGLFLHQGGEREPAEERAGGRGRGGGQRDPYAGSTDENTDAEAEEDKPIPDLPDFLTGKRFFLYGKFPPSERRLLLRYIVAFNGSVEDYMSEKVQFVITSEGGTTPLRM</sequence>
<feature type="domain" description="BRCT" evidence="2">
    <location>
        <begin position="69"/>
        <end position="127"/>
    </location>
</feature>
<dbReference type="Gene3D" id="3.40.50.10190">
    <property type="entry name" value="BRCT domain"/>
    <property type="match status" value="1"/>
</dbReference>
<dbReference type="PROSITE" id="PS50172">
    <property type="entry name" value="BRCT"/>
    <property type="match status" value="1"/>
</dbReference>
<proteinExistence type="predicted"/>
<keyword evidence="4" id="KW-1185">Reference proteome</keyword>
<comment type="caution">
    <text evidence="3">The sequence shown here is derived from an EMBL/GenBank/DDBJ whole genome shotgun (WGS) entry which is preliminary data.</text>
</comment>
<evidence type="ECO:0000256" key="1">
    <source>
        <dbReference type="SAM" id="MobiDB-lite"/>
    </source>
</evidence>
<dbReference type="InterPro" id="IPR001357">
    <property type="entry name" value="BRCT_dom"/>
</dbReference>
<reference evidence="3" key="1">
    <citation type="submission" date="2021-01" db="EMBL/GenBank/DDBJ databases">
        <title>A chromosome-scale assembly of European eel, Anguilla anguilla.</title>
        <authorList>
            <person name="Henkel C."/>
            <person name="Jong-Raadsen S.A."/>
            <person name="Dufour S."/>
            <person name="Weltzien F.-A."/>
            <person name="Palstra A.P."/>
            <person name="Pelster B."/>
            <person name="Spaink H.P."/>
            <person name="Van Den Thillart G.E."/>
            <person name="Jansen H."/>
            <person name="Zahm M."/>
            <person name="Klopp C."/>
            <person name="Cedric C."/>
            <person name="Louis A."/>
            <person name="Berthelot C."/>
            <person name="Parey E."/>
            <person name="Roest Crollius H."/>
            <person name="Montfort J."/>
            <person name="Robinson-Rechavi M."/>
            <person name="Bucao C."/>
            <person name="Bouchez O."/>
            <person name="Gislard M."/>
            <person name="Lluch J."/>
            <person name="Milhes M."/>
            <person name="Lampietro C."/>
            <person name="Lopez Roques C."/>
            <person name="Donnadieu C."/>
            <person name="Braasch I."/>
            <person name="Desvignes T."/>
            <person name="Postlethwait J."/>
            <person name="Bobe J."/>
            <person name="Guiguen Y."/>
            <person name="Dirks R."/>
        </authorList>
    </citation>
    <scope>NUCLEOTIDE SEQUENCE</scope>
    <source>
        <strain evidence="3">Tag_6206</strain>
        <tissue evidence="3">Liver</tissue>
    </source>
</reference>
<dbReference type="AlphaFoldDB" id="A0A9D3MWH5"/>
<dbReference type="InterPro" id="IPR036420">
    <property type="entry name" value="BRCT_dom_sf"/>
</dbReference>
<evidence type="ECO:0000259" key="2">
    <source>
        <dbReference type="PROSITE" id="PS50172"/>
    </source>
</evidence>
<protein>
    <recommendedName>
        <fullName evidence="2">BRCT domain-containing protein</fullName>
    </recommendedName>
</protein>
<gene>
    <name evidence="3" type="ORF">ANANG_G00002840</name>
</gene>
<dbReference type="Pfam" id="PF00533">
    <property type="entry name" value="BRCT"/>
    <property type="match status" value="1"/>
</dbReference>
<feature type="compositionally biased region" description="Basic and acidic residues" evidence="1">
    <location>
        <begin position="26"/>
        <end position="37"/>
    </location>
</feature>
<accession>A0A9D3MWH5</accession>
<feature type="region of interest" description="Disordered" evidence="1">
    <location>
        <begin position="25"/>
        <end position="70"/>
    </location>
</feature>
<dbReference type="EMBL" id="JAFIRN010000001">
    <property type="protein sequence ID" value="KAG5855980.1"/>
    <property type="molecule type" value="Genomic_DNA"/>
</dbReference>
<dbReference type="SUPFAM" id="SSF52113">
    <property type="entry name" value="BRCT domain"/>
    <property type="match status" value="1"/>
</dbReference>
<name>A0A9D3MWH5_ANGAN</name>
<organism evidence="3 4">
    <name type="scientific">Anguilla anguilla</name>
    <name type="common">European freshwater eel</name>
    <name type="synonym">Muraena anguilla</name>
    <dbReference type="NCBI Taxonomy" id="7936"/>
    <lineage>
        <taxon>Eukaryota</taxon>
        <taxon>Metazoa</taxon>
        <taxon>Chordata</taxon>
        <taxon>Craniata</taxon>
        <taxon>Vertebrata</taxon>
        <taxon>Euteleostomi</taxon>
        <taxon>Actinopterygii</taxon>
        <taxon>Neopterygii</taxon>
        <taxon>Teleostei</taxon>
        <taxon>Anguilliformes</taxon>
        <taxon>Anguillidae</taxon>
        <taxon>Anguilla</taxon>
    </lineage>
</organism>